<feature type="binding site" evidence="8">
    <location>
        <position position="77"/>
    </location>
    <ligand>
        <name>Zn(2+)</name>
        <dbReference type="ChEBI" id="CHEBI:29105"/>
        <note>catalytic</note>
    </ligand>
</feature>
<feature type="domain" description="CMP/dCMP-type deaminase" evidence="9">
    <location>
        <begin position="1"/>
        <end position="115"/>
    </location>
</feature>
<dbReference type="GO" id="GO:0008270">
    <property type="term" value="F:zinc ion binding"/>
    <property type="evidence" value="ECO:0007669"/>
    <property type="project" value="UniProtKB-UniRule"/>
</dbReference>
<evidence type="ECO:0000256" key="6">
    <source>
        <dbReference type="ARBA" id="ARBA00022833"/>
    </source>
</evidence>
<dbReference type="KEGG" id="dov:DSCO28_19680"/>
<comment type="subunit">
    <text evidence="2 8">Homodimer.</text>
</comment>
<keyword evidence="5 8" id="KW-0378">Hydrolase</keyword>
<evidence type="ECO:0000256" key="3">
    <source>
        <dbReference type="ARBA" id="ARBA00022694"/>
    </source>
</evidence>
<dbReference type="Pfam" id="PF00383">
    <property type="entry name" value="dCMP_cyt_deam_1"/>
    <property type="match status" value="1"/>
</dbReference>
<comment type="function">
    <text evidence="8">Catalyzes the deamination of adenosine to inosine at the wobble position 34 of tRNA(Arg2).</text>
</comment>
<dbReference type="PANTHER" id="PTHR11079:SF202">
    <property type="entry name" value="TRNA-SPECIFIC ADENOSINE DEAMINASE"/>
    <property type="match status" value="1"/>
</dbReference>
<dbReference type="Proteomes" id="UP000425960">
    <property type="component" value="Chromosome"/>
</dbReference>
<accession>A0A5K7ZH21</accession>
<dbReference type="EMBL" id="AP021876">
    <property type="protein sequence ID" value="BBO81402.1"/>
    <property type="molecule type" value="Genomic_DNA"/>
</dbReference>
<organism evidence="10 11">
    <name type="scientific">Desulfosarcina ovata subsp. sediminis</name>
    <dbReference type="NCBI Taxonomy" id="885957"/>
    <lineage>
        <taxon>Bacteria</taxon>
        <taxon>Pseudomonadati</taxon>
        <taxon>Thermodesulfobacteriota</taxon>
        <taxon>Desulfobacteria</taxon>
        <taxon>Desulfobacterales</taxon>
        <taxon>Desulfosarcinaceae</taxon>
        <taxon>Desulfosarcina</taxon>
    </lineage>
</organism>
<dbReference type="Gene3D" id="3.40.140.10">
    <property type="entry name" value="Cytidine Deaminase, domain 2"/>
    <property type="match status" value="1"/>
</dbReference>
<dbReference type="InterPro" id="IPR016193">
    <property type="entry name" value="Cytidine_deaminase-like"/>
</dbReference>
<dbReference type="GO" id="GO:0002100">
    <property type="term" value="P:tRNA wobble adenosine to inosine editing"/>
    <property type="evidence" value="ECO:0007669"/>
    <property type="project" value="UniProtKB-UniRule"/>
</dbReference>
<sequence>MQLAMDQAIAAEKIGEVPVGAVIKDADGRVIARGYNRTISDCDPSAHAEMNALRTAARRLRNYRLLSTTLYVTVEPCAMCMGAIIHARVKQLVFGTPDPKWGAVESLYQLGRDCRHNHQVDVIGGICADRCRSIMQAFFRSRRHKS</sequence>
<dbReference type="CDD" id="cd01285">
    <property type="entry name" value="nucleoside_deaminase"/>
    <property type="match status" value="1"/>
</dbReference>
<proteinExistence type="inferred from homology"/>
<dbReference type="PROSITE" id="PS00903">
    <property type="entry name" value="CYT_DCMP_DEAMINASES_1"/>
    <property type="match status" value="1"/>
</dbReference>
<dbReference type="EC" id="3.5.4.33" evidence="8"/>
<dbReference type="HAMAP" id="MF_00972">
    <property type="entry name" value="tRNA_aden_deaminase"/>
    <property type="match status" value="1"/>
</dbReference>
<evidence type="ECO:0000256" key="5">
    <source>
        <dbReference type="ARBA" id="ARBA00022801"/>
    </source>
</evidence>
<gene>
    <name evidence="10" type="primary">cumB</name>
    <name evidence="8" type="synonym">tadA</name>
    <name evidence="10" type="ORF">DSCO28_19680</name>
</gene>
<dbReference type="InterPro" id="IPR028883">
    <property type="entry name" value="tRNA_aden_deaminase"/>
</dbReference>
<dbReference type="PANTHER" id="PTHR11079">
    <property type="entry name" value="CYTOSINE DEAMINASE FAMILY MEMBER"/>
    <property type="match status" value="1"/>
</dbReference>
<feature type="binding site" evidence="8">
    <location>
        <position position="80"/>
    </location>
    <ligand>
        <name>Zn(2+)</name>
        <dbReference type="ChEBI" id="CHEBI:29105"/>
        <note>catalytic</note>
    </ligand>
</feature>
<dbReference type="AlphaFoldDB" id="A0A5K7ZH21"/>
<dbReference type="NCBIfam" id="NF008113">
    <property type="entry name" value="PRK10860.1"/>
    <property type="match status" value="1"/>
</dbReference>
<dbReference type="InterPro" id="IPR002125">
    <property type="entry name" value="CMP_dCMP_dom"/>
</dbReference>
<dbReference type="PROSITE" id="PS51747">
    <property type="entry name" value="CYT_DCMP_DEAMINASES_2"/>
    <property type="match status" value="1"/>
</dbReference>
<comment type="cofactor">
    <cofactor evidence="8">
        <name>Zn(2+)</name>
        <dbReference type="ChEBI" id="CHEBI:29105"/>
    </cofactor>
    <text evidence="8">Binds 1 zinc ion per subunit.</text>
</comment>
<evidence type="ECO:0000313" key="10">
    <source>
        <dbReference type="EMBL" id="BBO81402.1"/>
    </source>
</evidence>
<dbReference type="InterPro" id="IPR016192">
    <property type="entry name" value="APOBEC/CMP_deaminase_Zn-bd"/>
</dbReference>
<dbReference type="GO" id="GO:0052717">
    <property type="term" value="F:tRNA-specific adenosine-34 deaminase activity"/>
    <property type="evidence" value="ECO:0007669"/>
    <property type="project" value="UniProtKB-UniRule"/>
</dbReference>
<name>A0A5K7ZH21_9BACT</name>
<keyword evidence="4 8" id="KW-0479">Metal-binding</keyword>
<keyword evidence="3 8" id="KW-0819">tRNA processing</keyword>
<dbReference type="SUPFAM" id="SSF53927">
    <property type="entry name" value="Cytidine deaminase-like"/>
    <property type="match status" value="1"/>
</dbReference>
<reference evidence="10 11" key="1">
    <citation type="submission" date="2019-11" db="EMBL/GenBank/DDBJ databases">
        <title>Comparative genomics of hydrocarbon-degrading Desulfosarcina strains.</title>
        <authorList>
            <person name="Watanabe M."/>
            <person name="Kojima H."/>
            <person name="Fukui M."/>
        </authorList>
    </citation>
    <scope>NUCLEOTIDE SEQUENCE [LARGE SCALE GENOMIC DNA]</scope>
    <source>
        <strain evidence="10 11">28bB2T</strain>
    </source>
</reference>
<feature type="binding site" evidence="8">
    <location>
        <position position="47"/>
    </location>
    <ligand>
        <name>Zn(2+)</name>
        <dbReference type="ChEBI" id="CHEBI:29105"/>
        <note>catalytic</note>
    </ligand>
</feature>
<evidence type="ECO:0000256" key="4">
    <source>
        <dbReference type="ARBA" id="ARBA00022723"/>
    </source>
</evidence>
<evidence type="ECO:0000256" key="8">
    <source>
        <dbReference type="HAMAP-Rule" id="MF_00972"/>
    </source>
</evidence>
<evidence type="ECO:0000313" key="11">
    <source>
        <dbReference type="Proteomes" id="UP000425960"/>
    </source>
</evidence>
<keyword evidence="6 8" id="KW-0862">Zinc</keyword>
<evidence type="ECO:0000256" key="1">
    <source>
        <dbReference type="ARBA" id="ARBA00010669"/>
    </source>
</evidence>
<protein>
    <recommendedName>
        <fullName evidence="8">tRNA-specific adenosine deaminase</fullName>
        <ecNumber evidence="8">3.5.4.33</ecNumber>
    </recommendedName>
</protein>
<dbReference type="FunFam" id="3.40.140.10:FF:000005">
    <property type="entry name" value="tRNA-specific adenosine deaminase"/>
    <property type="match status" value="1"/>
</dbReference>
<feature type="active site" description="Proton donor" evidence="8">
    <location>
        <position position="49"/>
    </location>
</feature>
<evidence type="ECO:0000256" key="7">
    <source>
        <dbReference type="ARBA" id="ARBA00048045"/>
    </source>
</evidence>
<comment type="similarity">
    <text evidence="1">Belongs to the cytidine and deoxycytidylate deaminase family. ADAT2 subfamily.</text>
</comment>
<evidence type="ECO:0000256" key="2">
    <source>
        <dbReference type="ARBA" id="ARBA00011738"/>
    </source>
</evidence>
<comment type="catalytic activity">
    <reaction evidence="7 8">
        <text>adenosine(34) in tRNA + H2O + H(+) = inosine(34) in tRNA + NH4(+)</text>
        <dbReference type="Rhea" id="RHEA:43168"/>
        <dbReference type="Rhea" id="RHEA-COMP:10373"/>
        <dbReference type="Rhea" id="RHEA-COMP:10374"/>
        <dbReference type="ChEBI" id="CHEBI:15377"/>
        <dbReference type="ChEBI" id="CHEBI:15378"/>
        <dbReference type="ChEBI" id="CHEBI:28938"/>
        <dbReference type="ChEBI" id="CHEBI:74411"/>
        <dbReference type="ChEBI" id="CHEBI:82852"/>
        <dbReference type="EC" id="3.5.4.33"/>
    </reaction>
</comment>
<evidence type="ECO:0000259" key="9">
    <source>
        <dbReference type="PROSITE" id="PS51747"/>
    </source>
</evidence>